<organism evidence="1 2">
    <name type="scientific">Acaulospora colombiana</name>
    <dbReference type="NCBI Taxonomy" id="27376"/>
    <lineage>
        <taxon>Eukaryota</taxon>
        <taxon>Fungi</taxon>
        <taxon>Fungi incertae sedis</taxon>
        <taxon>Mucoromycota</taxon>
        <taxon>Glomeromycotina</taxon>
        <taxon>Glomeromycetes</taxon>
        <taxon>Diversisporales</taxon>
        <taxon>Acaulosporaceae</taxon>
        <taxon>Acaulospora</taxon>
    </lineage>
</organism>
<feature type="non-terminal residue" evidence="1">
    <location>
        <position position="1"/>
    </location>
</feature>
<keyword evidence="2" id="KW-1185">Reference proteome</keyword>
<gene>
    <name evidence="1" type="ORF">ACOLOM_LOCUS2399</name>
</gene>
<protein>
    <submittedName>
        <fullName evidence="1">17546_t:CDS:1</fullName>
    </submittedName>
</protein>
<name>A0ACA9KT01_9GLOM</name>
<proteinExistence type="predicted"/>
<dbReference type="EMBL" id="CAJVPT010003082">
    <property type="protein sequence ID" value="CAG8491549.1"/>
    <property type="molecule type" value="Genomic_DNA"/>
</dbReference>
<accession>A0ACA9KT01</accession>
<evidence type="ECO:0000313" key="1">
    <source>
        <dbReference type="EMBL" id="CAG8491549.1"/>
    </source>
</evidence>
<evidence type="ECO:0000313" key="2">
    <source>
        <dbReference type="Proteomes" id="UP000789525"/>
    </source>
</evidence>
<dbReference type="Proteomes" id="UP000789525">
    <property type="component" value="Unassembled WGS sequence"/>
</dbReference>
<sequence length="62" mass="7550">VKRKEKSRRENEEALEGPEKKKRYMITSPVNSKNFETFFDRSRKSIILRRELQISLFLFTSR</sequence>
<comment type="caution">
    <text evidence="1">The sequence shown here is derived from an EMBL/GenBank/DDBJ whole genome shotgun (WGS) entry which is preliminary data.</text>
</comment>
<reference evidence="1" key="1">
    <citation type="submission" date="2021-06" db="EMBL/GenBank/DDBJ databases">
        <authorList>
            <person name="Kallberg Y."/>
            <person name="Tangrot J."/>
            <person name="Rosling A."/>
        </authorList>
    </citation>
    <scope>NUCLEOTIDE SEQUENCE</scope>
    <source>
        <strain evidence="1">CL356</strain>
    </source>
</reference>